<accession>A0A250FQB7</accession>
<dbReference type="AlphaFoldDB" id="A0A250FQB7"/>
<dbReference type="GeneID" id="84807530"/>
<sequence>MRKYLLLLVSLYSLFCWGQRKTHLQEMKLNGEVKYLKVYEYNDKELDFVKEYFFNRQGNIERNNNYQKGQLNSEFIYHYDDQGRFSFYEMNFYGDYAKEGKIVFSYNRKGDAIQEEYYENDKLIQYTQNKYDNKHHIILSTIYREEKELSHTEFVYNDIDQLVEVSNFNNKNELQSTLKNYYDSLGNLSKSDTYNAKGDKTTSREMEYDAYNNVIKDKIILESKRSLEYNYRYKYDSHQNYIMKEDSNTKVKKGNFESVYLKEERQIEYY</sequence>
<dbReference type="OrthoDB" id="1048580at2"/>
<evidence type="ECO:0000313" key="1">
    <source>
        <dbReference type="EMBL" id="ATA86216.1"/>
    </source>
</evidence>
<evidence type="ECO:0008006" key="3">
    <source>
        <dbReference type="Google" id="ProtNLM"/>
    </source>
</evidence>
<reference evidence="2" key="1">
    <citation type="submission" date="2017-06" db="EMBL/GenBank/DDBJ databases">
        <title>Capnocytophaga spp. assemblies.</title>
        <authorList>
            <person name="Gulvik C.A."/>
        </authorList>
    </citation>
    <scope>NUCLEOTIDE SEQUENCE [LARGE SCALE GENOMIC DNA]</scope>
    <source>
        <strain evidence="2">H1496</strain>
    </source>
</reference>
<evidence type="ECO:0000313" key="2">
    <source>
        <dbReference type="Proteomes" id="UP000217250"/>
    </source>
</evidence>
<dbReference type="RefSeq" id="WP_095909626.1">
    <property type="nucleotide sequence ID" value="NZ_CP022386.1"/>
</dbReference>
<organism evidence="1 2">
    <name type="scientific">Capnocytophaga gingivalis</name>
    <dbReference type="NCBI Taxonomy" id="1017"/>
    <lineage>
        <taxon>Bacteria</taxon>
        <taxon>Pseudomonadati</taxon>
        <taxon>Bacteroidota</taxon>
        <taxon>Flavobacteriia</taxon>
        <taxon>Flavobacteriales</taxon>
        <taxon>Flavobacteriaceae</taxon>
        <taxon>Capnocytophaga</taxon>
    </lineage>
</organism>
<gene>
    <name evidence="1" type="ORF">CGC50_03020</name>
</gene>
<dbReference type="EMBL" id="CP022386">
    <property type="protein sequence ID" value="ATA86216.1"/>
    <property type="molecule type" value="Genomic_DNA"/>
</dbReference>
<name>A0A250FQB7_9FLAO</name>
<dbReference type="KEGG" id="cgh:CGC50_03020"/>
<protein>
    <recommendedName>
        <fullName evidence="3">Sugar-binding protein</fullName>
    </recommendedName>
</protein>
<dbReference type="Proteomes" id="UP000217250">
    <property type="component" value="Chromosome"/>
</dbReference>
<proteinExistence type="predicted"/>
<dbReference type="Gene3D" id="2.180.10.10">
    <property type="entry name" value="RHS repeat-associated core"/>
    <property type="match status" value="1"/>
</dbReference>